<name>A0AAN5MBC2_MORMO</name>
<accession>A0AAN5MBC2</accession>
<protein>
    <submittedName>
        <fullName evidence="1">Pantocin A family RiPP</fullName>
    </submittedName>
</protein>
<dbReference type="Proteomes" id="UP000244682">
    <property type="component" value="Chromosome"/>
</dbReference>
<gene>
    <name evidence="1" type="ORF">AM380_10425</name>
</gene>
<organism evidence="1 2">
    <name type="scientific">Morganella morganii</name>
    <name type="common">Proteus morganii</name>
    <dbReference type="NCBI Taxonomy" id="582"/>
    <lineage>
        <taxon>Bacteria</taxon>
        <taxon>Pseudomonadati</taxon>
        <taxon>Pseudomonadota</taxon>
        <taxon>Gammaproteobacteria</taxon>
        <taxon>Enterobacterales</taxon>
        <taxon>Morganellaceae</taxon>
        <taxon>Morganella</taxon>
    </lineage>
</organism>
<reference evidence="1 2" key="1">
    <citation type="submission" date="2018-04" db="EMBL/GenBank/DDBJ databases">
        <title>Whole genome sequencing of Morganella morganii AR_0133.</title>
        <authorList>
            <person name="Conlan S."/>
            <person name="Thomas P.J."/>
            <person name="Mullikin J."/>
            <person name="Frank K.M."/>
            <person name="Segre J.A."/>
        </authorList>
    </citation>
    <scope>NUCLEOTIDE SEQUENCE [LARGE SCALE GENOMIC DNA]</scope>
    <source>
        <strain evidence="1 2">AR_0133</strain>
    </source>
</reference>
<proteinExistence type="predicted"/>
<evidence type="ECO:0000313" key="2">
    <source>
        <dbReference type="Proteomes" id="UP000244682"/>
    </source>
</evidence>
<evidence type="ECO:0000313" key="1">
    <source>
        <dbReference type="EMBL" id="AWC94023.1"/>
    </source>
</evidence>
<dbReference type="NCBIfam" id="TIGR04310">
    <property type="entry name" value="pantocin_A_pre"/>
    <property type="match status" value="1"/>
</dbReference>
<dbReference type="InterPro" id="IPR027585">
    <property type="entry name" value="Pantocin_A_RiPP_pre"/>
</dbReference>
<dbReference type="EMBL" id="CP028956">
    <property type="protein sequence ID" value="AWC94023.1"/>
    <property type="molecule type" value="Genomic_DNA"/>
</dbReference>
<dbReference type="AlphaFoldDB" id="A0AAN5MBC2"/>
<sequence>MENEIIFTDLEERISSISEEIAMYTEGQVIELE</sequence>
<dbReference type="RefSeq" id="WP_108656242.1">
    <property type="nucleotide sequence ID" value="NZ_CP028956.1"/>
</dbReference>